<dbReference type="EMBL" id="CP058952">
    <property type="protein sequence ID" value="QLI82218.1"/>
    <property type="molecule type" value="Genomic_DNA"/>
</dbReference>
<gene>
    <name evidence="6" type="ORF">HZU75_12165</name>
</gene>
<proteinExistence type="predicted"/>
<feature type="signal peptide" evidence="4">
    <location>
        <begin position="1"/>
        <end position="19"/>
    </location>
</feature>
<protein>
    <submittedName>
        <fullName evidence="6">TlpA family protein disulfide reductase</fullName>
    </submittedName>
</protein>
<dbReference type="SUPFAM" id="SSF52833">
    <property type="entry name" value="Thioredoxin-like"/>
    <property type="match status" value="1"/>
</dbReference>
<sequence length="157" mass="17342">MKKWLLILALCSTAASTWAADPFWAQSFPDLTGKAQATKQWQGKMLIVNYWATWCGPCRIEMPEMVALQKQYASKVQFIGIAIDEPSPTSQFVKQIGVNYPILIGSNSAMDLMRSQGNNLGGLPFTVFFDAKGKLVGKHIGKISKAELDAQIKKYAP</sequence>
<evidence type="ECO:0000313" key="7">
    <source>
        <dbReference type="Proteomes" id="UP000510822"/>
    </source>
</evidence>
<keyword evidence="2" id="KW-0201">Cytochrome c-type biogenesis</keyword>
<dbReference type="Gene3D" id="3.40.30.10">
    <property type="entry name" value="Glutaredoxin"/>
    <property type="match status" value="1"/>
</dbReference>
<evidence type="ECO:0000256" key="2">
    <source>
        <dbReference type="ARBA" id="ARBA00022748"/>
    </source>
</evidence>
<dbReference type="RefSeq" id="WP_180306299.1">
    <property type="nucleotide sequence ID" value="NZ_CP058952.1"/>
</dbReference>
<dbReference type="PROSITE" id="PS00194">
    <property type="entry name" value="THIOREDOXIN_1"/>
    <property type="match status" value="1"/>
</dbReference>
<feature type="domain" description="Thioredoxin" evidence="5">
    <location>
        <begin position="17"/>
        <end position="157"/>
    </location>
</feature>
<feature type="chain" id="PRO_5028841747" evidence="4">
    <location>
        <begin position="20"/>
        <end position="157"/>
    </location>
</feature>
<dbReference type="GO" id="GO:0030313">
    <property type="term" value="C:cell envelope"/>
    <property type="evidence" value="ECO:0007669"/>
    <property type="project" value="UniProtKB-SubCell"/>
</dbReference>
<dbReference type="CDD" id="cd02966">
    <property type="entry name" value="TlpA_like_family"/>
    <property type="match status" value="1"/>
</dbReference>
<evidence type="ECO:0000259" key="5">
    <source>
        <dbReference type="PROSITE" id="PS51352"/>
    </source>
</evidence>
<evidence type="ECO:0000256" key="1">
    <source>
        <dbReference type="ARBA" id="ARBA00004196"/>
    </source>
</evidence>
<evidence type="ECO:0000313" key="6">
    <source>
        <dbReference type="EMBL" id="QLI82218.1"/>
    </source>
</evidence>
<dbReference type="PANTHER" id="PTHR42852:SF18">
    <property type="entry name" value="CHROMOSOME UNDETERMINED SCAFFOLD_47, WHOLE GENOME SHOTGUN SEQUENCE"/>
    <property type="match status" value="1"/>
</dbReference>
<dbReference type="PANTHER" id="PTHR42852">
    <property type="entry name" value="THIOL:DISULFIDE INTERCHANGE PROTEIN DSBE"/>
    <property type="match status" value="1"/>
</dbReference>
<comment type="subcellular location">
    <subcellularLocation>
        <location evidence="1">Cell envelope</location>
    </subcellularLocation>
</comment>
<keyword evidence="7" id="KW-1185">Reference proteome</keyword>
<keyword evidence="3" id="KW-0676">Redox-active center</keyword>
<dbReference type="InterPro" id="IPR013766">
    <property type="entry name" value="Thioredoxin_domain"/>
</dbReference>
<dbReference type="PROSITE" id="PS51352">
    <property type="entry name" value="THIOREDOXIN_2"/>
    <property type="match status" value="1"/>
</dbReference>
<name>A0A7D5VAS1_9NEIS</name>
<dbReference type="AlphaFoldDB" id="A0A7D5VAS1"/>
<dbReference type="InterPro" id="IPR050553">
    <property type="entry name" value="Thioredoxin_ResA/DsbE_sf"/>
</dbReference>
<dbReference type="InterPro" id="IPR017937">
    <property type="entry name" value="Thioredoxin_CS"/>
</dbReference>
<dbReference type="GO" id="GO:0017004">
    <property type="term" value="P:cytochrome complex assembly"/>
    <property type="evidence" value="ECO:0007669"/>
    <property type="project" value="UniProtKB-KW"/>
</dbReference>
<dbReference type="Pfam" id="PF08534">
    <property type="entry name" value="Redoxin"/>
    <property type="match status" value="1"/>
</dbReference>
<reference evidence="6 7" key="1">
    <citation type="journal article" date="2016" name="Int. J. Syst. Evol. Microbiol.">
        <title>Chitinibacter fontanus sp. nov., isolated from a spring.</title>
        <authorList>
            <person name="Sheu S.Y."/>
            <person name="Li Y.S."/>
            <person name="Young C.C."/>
            <person name="Chen W.M."/>
        </authorList>
    </citation>
    <scope>NUCLEOTIDE SEQUENCE [LARGE SCALE GENOMIC DNA]</scope>
    <source>
        <strain evidence="6 7">STM-7</strain>
    </source>
</reference>
<keyword evidence="4" id="KW-0732">Signal</keyword>
<dbReference type="GO" id="GO:0015036">
    <property type="term" value="F:disulfide oxidoreductase activity"/>
    <property type="evidence" value="ECO:0007669"/>
    <property type="project" value="UniProtKB-ARBA"/>
</dbReference>
<dbReference type="InterPro" id="IPR013740">
    <property type="entry name" value="Redoxin"/>
</dbReference>
<dbReference type="KEGG" id="cfon:HZU75_12165"/>
<accession>A0A7D5VAS1</accession>
<dbReference type="Proteomes" id="UP000510822">
    <property type="component" value="Chromosome"/>
</dbReference>
<evidence type="ECO:0000256" key="3">
    <source>
        <dbReference type="ARBA" id="ARBA00023284"/>
    </source>
</evidence>
<dbReference type="InterPro" id="IPR036249">
    <property type="entry name" value="Thioredoxin-like_sf"/>
</dbReference>
<organism evidence="6 7">
    <name type="scientific">Chitinibacter fontanus</name>
    <dbReference type="NCBI Taxonomy" id="1737446"/>
    <lineage>
        <taxon>Bacteria</taxon>
        <taxon>Pseudomonadati</taxon>
        <taxon>Pseudomonadota</taxon>
        <taxon>Betaproteobacteria</taxon>
        <taxon>Neisseriales</taxon>
        <taxon>Chitinibacteraceae</taxon>
        <taxon>Chitinibacter</taxon>
    </lineage>
</organism>
<evidence type="ECO:0000256" key="4">
    <source>
        <dbReference type="SAM" id="SignalP"/>
    </source>
</evidence>